<dbReference type="SUPFAM" id="SSF101238">
    <property type="entry name" value="XPC-binding domain"/>
    <property type="match status" value="1"/>
</dbReference>
<dbReference type="InterPro" id="IPR015360">
    <property type="entry name" value="XPC-bd"/>
</dbReference>
<gene>
    <name evidence="9" type="ORF">WICMUC_003120</name>
</gene>
<evidence type="ECO:0000259" key="8">
    <source>
        <dbReference type="PROSITE" id="PS50053"/>
    </source>
</evidence>
<evidence type="ECO:0000256" key="1">
    <source>
        <dbReference type="ARBA" id="ARBA00022737"/>
    </source>
</evidence>
<dbReference type="InterPro" id="IPR015940">
    <property type="entry name" value="UBA"/>
</dbReference>
<evidence type="ECO:0000256" key="2">
    <source>
        <dbReference type="ARBA" id="ARBA00022763"/>
    </source>
</evidence>
<keyword evidence="2 5" id="KW-0227">DNA damage</keyword>
<comment type="function">
    <text evidence="5">Multiubiquitin chain receptor involved in modulation of proteasomal degradation. Involved in nucleotide excision repair.</text>
</comment>
<dbReference type="Gene3D" id="3.10.20.90">
    <property type="entry name" value="Phosphatidylinositol 3-kinase Catalytic Subunit, Chain A, domain 1"/>
    <property type="match status" value="1"/>
</dbReference>
<dbReference type="Pfam" id="PF00240">
    <property type="entry name" value="ubiquitin"/>
    <property type="match status" value="1"/>
</dbReference>
<evidence type="ECO:0000313" key="9">
    <source>
        <dbReference type="EMBL" id="KAH3674704.1"/>
    </source>
</evidence>
<dbReference type="GO" id="GO:0005654">
    <property type="term" value="C:nucleoplasm"/>
    <property type="evidence" value="ECO:0007669"/>
    <property type="project" value="TreeGrafter"/>
</dbReference>
<dbReference type="FunFam" id="1.10.8.10:FF:000003">
    <property type="entry name" value="UV excision repair protein RAD23 homolog"/>
    <property type="match status" value="1"/>
</dbReference>
<dbReference type="AlphaFoldDB" id="A0A9P8TDG6"/>
<sequence>MPLSDFLCIDTLLTQKLSQSTIRASDSTRCGATVEKLAEIKGIEAKQLKFVYSGKVLQDDKTIESTSIKPEDQVIFMISKAPVKKATPASVSTPVGVSAPASVSSKSDTSSSISSSSTSAQQTAPTATQVESATEENADFDASTFATGSAREKAIASIMEMGYERPQVEQALRAAFNNPDRAVEYLLTGLPEQPQPPQAAQDPEHSQQQPEGAGDNQEEDLFAQAAAQSQDEQEPSEGNSLGFDLNQLRQMISTQPELLEQLLEQVAQANPQLGELIQQNPEEFIRAMLDGSAEDDTLLEGGEEVAAQDNQIPQGATQIEITADEEASINRLVELGFEKDLVIQVYFACDKNEELAANILFNDHT</sequence>
<dbReference type="PANTHER" id="PTHR10621:SF0">
    <property type="entry name" value="UV EXCISION REPAIR PROTEIN RAD23"/>
    <property type="match status" value="1"/>
</dbReference>
<keyword evidence="3 5" id="KW-0234">DNA repair</keyword>
<dbReference type="PROSITE" id="PS50030">
    <property type="entry name" value="UBA"/>
    <property type="match status" value="2"/>
</dbReference>
<evidence type="ECO:0000256" key="5">
    <source>
        <dbReference type="RuleBase" id="RU367049"/>
    </source>
</evidence>
<dbReference type="OrthoDB" id="419317at2759"/>
<reference evidence="9" key="2">
    <citation type="submission" date="2021-01" db="EMBL/GenBank/DDBJ databases">
        <authorList>
            <person name="Schikora-Tamarit M.A."/>
        </authorList>
    </citation>
    <scope>NUCLEOTIDE SEQUENCE</scope>
    <source>
        <strain evidence="9">CBS6341</strain>
    </source>
</reference>
<dbReference type="InterPro" id="IPR036353">
    <property type="entry name" value="XPC-bd_sf"/>
</dbReference>
<dbReference type="Pfam" id="PF00627">
    <property type="entry name" value="UBA"/>
    <property type="match status" value="2"/>
</dbReference>
<evidence type="ECO:0000256" key="6">
    <source>
        <dbReference type="SAM" id="MobiDB-lite"/>
    </source>
</evidence>
<dbReference type="GO" id="GO:0003684">
    <property type="term" value="F:damaged DNA binding"/>
    <property type="evidence" value="ECO:0007669"/>
    <property type="project" value="UniProtKB-UniRule"/>
</dbReference>
<feature type="domain" description="UBA" evidence="7">
    <location>
        <begin position="149"/>
        <end position="189"/>
    </location>
</feature>
<keyword evidence="5" id="KW-0963">Cytoplasm</keyword>
<dbReference type="PANTHER" id="PTHR10621">
    <property type="entry name" value="UV EXCISION REPAIR PROTEIN RAD23"/>
    <property type="match status" value="1"/>
</dbReference>
<comment type="subcellular location">
    <subcellularLocation>
        <location evidence="5">Nucleus</location>
    </subcellularLocation>
    <subcellularLocation>
        <location evidence="5">Cytoplasm</location>
    </subcellularLocation>
</comment>
<dbReference type="EMBL" id="JAEUBF010000838">
    <property type="protein sequence ID" value="KAH3674704.1"/>
    <property type="molecule type" value="Genomic_DNA"/>
</dbReference>
<dbReference type="GO" id="GO:0043130">
    <property type="term" value="F:ubiquitin binding"/>
    <property type="evidence" value="ECO:0007669"/>
    <property type="project" value="UniProtKB-UniRule"/>
</dbReference>
<dbReference type="SUPFAM" id="SSF46934">
    <property type="entry name" value="UBA-like"/>
    <property type="match status" value="2"/>
</dbReference>
<dbReference type="InterPro" id="IPR009060">
    <property type="entry name" value="UBA-like_sf"/>
</dbReference>
<evidence type="ECO:0000313" key="10">
    <source>
        <dbReference type="Proteomes" id="UP000769528"/>
    </source>
</evidence>
<dbReference type="InterPro" id="IPR029071">
    <property type="entry name" value="Ubiquitin-like_domsf"/>
</dbReference>
<feature type="region of interest" description="Disordered" evidence="6">
    <location>
        <begin position="191"/>
        <end position="217"/>
    </location>
</feature>
<reference evidence="9" key="1">
    <citation type="journal article" date="2021" name="Open Biol.">
        <title>Shared evolutionary footprints suggest mitochondrial oxidative damage underlies multiple complex I losses in fungi.</title>
        <authorList>
            <person name="Schikora-Tamarit M.A."/>
            <person name="Marcet-Houben M."/>
            <person name="Nosek J."/>
            <person name="Gabaldon T."/>
        </authorList>
    </citation>
    <scope>NUCLEOTIDE SEQUENCE</scope>
    <source>
        <strain evidence="9">CBS6341</strain>
    </source>
</reference>
<dbReference type="GO" id="GO:0005829">
    <property type="term" value="C:cytosol"/>
    <property type="evidence" value="ECO:0007669"/>
    <property type="project" value="TreeGrafter"/>
</dbReference>
<dbReference type="GO" id="GO:0043161">
    <property type="term" value="P:proteasome-mediated ubiquitin-dependent protein catabolic process"/>
    <property type="evidence" value="ECO:0007669"/>
    <property type="project" value="UniProtKB-UniRule"/>
</dbReference>
<dbReference type="InterPro" id="IPR004806">
    <property type="entry name" value="Rad23"/>
</dbReference>
<feature type="domain" description="UBA" evidence="7">
    <location>
        <begin position="322"/>
        <end position="363"/>
    </location>
</feature>
<dbReference type="InterPro" id="IPR000626">
    <property type="entry name" value="Ubiquitin-like_dom"/>
</dbReference>
<feature type="region of interest" description="Disordered" evidence="6">
    <location>
        <begin position="89"/>
        <end position="147"/>
    </location>
</feature>
<dbReference type="GO" id="GO:0006289">
    <property type="term" value="P:nucleotide-excision repair"/>
    <property type="evidence" value="ECO:0007669"/>
    <property type="project" value="UniProtKB-UniRule"/>
</dbReference>
<keyword evidence="1" id="KW-0677">Repeat</keyword>
<protein>
    <recommendedName>
        <fullName evidence="5">UV excision repair protein RAD23</fullName>
    </recommendedName>
</protein>
<dbReference type="SUPFAM" id="SSF54236">
    <property type="entry name" value="Ubiquitin-like"/>
    <property type="match status" value="1"/>
</dbReference>
<dbReference type="GO" id="GO:0070628">
    <property type="term" value="F:proteasome binding"/>
    <property type="evidence" value="ECO:0007669"/>
    <property type="project" value="TreeGrafter"/>
</dbReference>
<dbReference type="PROSITE" id="PS50053">
    <property type="entry name" value="UBIQUITIN_2"/>
    <property type="match status" value="1"/>
</dbReference>
<comment type="similarity">
    <text evidence="5">Belongs to the RAD23 family.</text>
</comment>
<organism evidence="9 10">
    <name type="scientific">Wickerhamomyces mucosus</name>
    <dbReference type="NCBI Taxonomy" id="1378264"/>
    <lineage>
        <taxon>Eukaryota</taxon>
        <taxon>Fungi</taxon>
        <taxon>Dikarya</taxon>
        <taxon>Ascomycota</taxon>
        <taxon>Saccharomycotina</taxon>
        <taxon>Saccharomycetes</taxon>
        <taxon>Phaffomycetales</taxon>
        <taxon>Wickerhamomycetaceae</taxon>
        <taxon>Wickerhamomyces</taxon>
    </lineage>
</organism>
<evidence type="ECO:0000259" key="7">
    <source>
        <dbReference type="PROSITE" id="PS50030"/>
    </source>
</evidence>
<dbReference type="CDD" id="cd14281">
    <property type="entry name" value="UBA2_Rad23_like"/>
    <property type="match status" value="1"/>
</dbReference>
<evidence type="ECO:0000256" key="3">
    <source>
        <dbReference type="ARBA" id="ARBA00023204"/>
    </source>
</evidence>
<dbReference type="SMART" id="SM00165">
    <property type="entry name" value="UBA"/>
    <property type="match status" value="2"/>
</dbReference>
<dbReference type="GO" id="GO:0031593">
    <property type="term" value="F:polyubiquitin modification-dependent protein binding"/>
    <property type="evidence" value="ECO:0007669"/>
    <property type="project" value="UniProtKB-UniRule"/>
</dbReference>
<keyword evidence="10" id="KW-1185">Reference proteome</keyword>
<dbReference type="Pfam" id="PF09280">
    <property type="entry name" value="XPC-binding"/>
    <property type="match status" value="1"/>
</dbReference>
<name>A0A9P8TDG6_9ASCO</name>
<comment type="caution">
    <text evidence="9">The sequence shown here is derived from an EMBL/GenBank/DDBJ whole genome shotgun (WGS) entry which is preliminary data.</text>
</comment>
<dbReference type="Proteomes" id="UP000769528">
    <property type="component" value="Unassembled WGS sequence"/>
</dbReference>
<accession>A0A9P8TDG6</accession>
<proteinExistence type="inferred from homology"/>
<dbReference type="NCBIfam" id="TIGR00601">
    <property type="entry name" value="rad23"/>
    <property type="match status" value="1"/>
</dbReference>
<dbReference type="Gene3D" id="1.10.10.540">
    <property type="entry name" value="XPC-binding domain"/>
    <property type="match status" value="1"/>
</dbReference>
<dbReference type="Gene3D" id="1.10.8.10">
    <property type="entry name" value="DNA helicase RuvA subunit, C-terminal domain"/>
    <property type="match status" value="2"/>
</dbReference>
<evidence type="ECO:0000256" key="4">
    <source>
        <dbReference type="ARBA" id="ARBA00023242"/>
    </source>
</evidence>
<dbReference type="FunFam" id="1.10.8.10:FF:000002">
    <property type="entry name" value="UV excision repair protein RAD23 homolog"/>
    <property type="match status" value="1"/>
</dbReference>
<keyword evidence="4 5" id="KW-0539">Nucleus</keyword>
<feature type="domain" description="Ubiquitin-like" evidence="8">
    <location>
        <begin position="35"/>
        <end position="80"/>
    </location>
</feature>
<feature type="compositionally biased region" description="Low complexity" evidence="6">
    <location>
        <begin position="89"/>
        <end position="130"/>
    </location>
</feature>
<dbReference type="PRINTS" id="PR01839">
    <property type="entry name" value="RAD23PROTEIN"/>
</dbReference>